<dbReference type="InterPro" id="IPR001387">
    <property type="entry name" value="Cro/C1-type_HTH"/>
</dbReference>
<accession>A0ABU2YW06</accession>
<keyword evidence="4" id="KW-1185">Reference proteome</keyword>
<dbReference type="SMART" id="SM00530">
    <property type="entry name" value="HTH_XRE"/>
    <property type="match status" value="1"/>
</dbReference>
<dbReference type="PANTHER" id="PTHR35010:SF2">
    <property type="entry name" value="BLL4672 PROTEIN"/>
    <property type="match status" value="1"/>
</dbReference>
<dbReference type="PROSITE" id="PS50943">
    <property type="entry name" value="HTH_CROC1"/>
    <property type="match status" value="1"/>
</dbReference>
<organism evidence="3 4">
    <name type="scientific">Streptomyces gottesmaniae</name>
    <dbReference type="NCBI Taxonomy" id="3075518"/>
    <lineage>
        <taxon>Bacteria</taxon>
        <taxon>Bacillati</taxon>
        <taxon>Actinomycetota</taxon>
        <taxon>Actinomycetes</taxon>
        <taxon>Kitasatosporales</taxon>
        <taxon>Streptomycetaceae</taxon>
        <taxon>Streptomyces</taxon>
    </lineage>
</organism>
<evidence type="ECO:0000313" key="4">
    <source>
        <dbReference type="Proteomes" id="UP001180737"/>
    </source>
</evidence>
<evidence type="ECO:0000256" key="1">
    <source>
        <dbReference type="SAM" id="MobiDB-lite"/>
    </source>
</evidence>
<sequence length="310" mass="33954">MKSEQHNGTELGRFLRAHRARVTPEDVGLAAGSGVRRTPGLRREELATLAGISIDYYSRLERGKETRPSPSVVDALARALQLGEEEHEHLRSLATVAALPHSRLRSSEGAPPAAPSRTVRPGLKLLLENLRPGPAYVVSRSNDILATNPAGLRLLAGIEEWPAKQRNIARYVFLHPAARDLFEDWHHQVRGCVARLRALAGTDPDAPDLAQLVGELLLKSPDFARLWERYDVKSRAQGRKTFHHPEVGDLTLGYQSLLLEGTPGHRLIAYYAEPATPEHDAMALLDLLGQEPATRTAPRDTSSDAASSAS</sequence>
<feature type="domain" description="HTH cro/C1-type" evidence="2">
    <location>
        <begin position="40"/>
        <end position="87"/>
    </location>
</feature>
<dbReference type="Gene3D" id="1.10.260.40">
    <property type="entry name" value="lambda repressor-like DNA-binding domains"/>
    <property type="match status" value="1"/>
</dbReference>
<protein>
    <submittedName>
        <fullName evidence="3">Helix-turn-helix transcriptional regulator</fullName>
    </submittedName>
</protein>
<dbReference type="Pfam" id="PF17765">
    <property type="entry name" value="MLTR_LBD"/>
    <property type="match status" value="1"/>
</dbReference>
<dbReference type="RefSeq" id="WP_033531036.1">
    <property type="nucleotide sequence ID" value="NZ_JAVRFJ010000010.1"/>
</dbReference>
<dbReference type="PANTHER" id="PTHR35010">
    <property type="entry name" value="BLL4672 PROTEIN-RELATED"/>
    <property type="match status" value="1"/>
</dbReference>
<dbReference type="CDD" id="cd00093">
    <property type="entry name" value="HTH_XRE"/>
    <property type="match status" value="1"/>
</dbReference>
<gene>
    <name evidence="3" type="ORF">RM704_13630</name>
</gene>
<proteinExistence type="predicted"/>
<evidence type="ECO:0000259" key="2">
    <source>
        <dbReference type="PROSITE" id="PS50943"/>
    </source>
</evidence>
<feature type="region of interest" description="Disordered" evidence="1">
    <location>
        <begin position="290"/>
        <end position="310"/>
    </location>
</feature>
<dbReference type="InterPro" id="IPR041413">
    <property type="entry name" value="MLTR_LBD"/>
</dbReference>
<dbReference type="InterPro" id="IPR010982">
    <property type="entry name" value="Lambda_DNA-bd_dom_sf"/>
</dbReference>
<evidence type="ECO:0000313" key="3">
    <source>
        <dbReference type="EMBL" id="MDT0568497.1"/>
    </source>
</evidence>
<dbReference type="Gene3D" id="3.30.450.180">
    <property type="match status" value="1"/>
</dbReference>
<reference evidence="3" key="1">
    <citation type="submission" date="2024-05" db="EMBL/GenBank/DDBJ databases">
        <title>30 novel species of actinomycetes from the DSMZ collection.</title>
        <authorList>
            <person name="Nouioui I."/>
        </authorList>
    </citation>
    <scope>NUCLEOTIDE SEQUENCE</scope>
    <source>
        <strain evidence="3">DSM 3412</strain>
    </source>
</reference>
<dbReference type="Proteomes" id="UP001180737">
    <property type="component" value="Unassembled WGS sequence"/>
</dbReference>
<dbReference type="SUPFAM" id="SSF47413">
    <property type="entry name" value="lambda repressor-like DNA-binding domains"/>
    <property type="match status" value="1"/>
</dbReference>
<dbReference type="EMBL" id="JAVRFJ010000010">
    <property type="protein sequence ID" value="MDT0568497.1"/>
    <property type="molecule type" value="Genomic_DNA"/>
</dbReference>
<name>A0ABU2YW06_9ACTN</name>
<dbReference type="Pfam" id="PF13560">
    <property type="entry name" value="HTH_31"/>
    <property type="match status" value="1"/>
</dbReference>
<comment type="caution">
    <text evidence="3">The sequence shown here is derived from an EMBL/GenBank/DDBJ whole genome shotgun (WGS) entry which is preliminary data.</text>
</comment>